<accession>A0A087HE94</accession>
<evidence type="ECO:0000313" key="2">
    <source>
        <dbReference type="Proteomes" id="UP000029120"/>
    </source>
</evidence>
<dbReference type="OrthoDB" id="1591000at2759"/>
<keyword evidence="2" id="KW-1185">Reference proteome</keyword>
<dbReference type="Gramene" id="KFK40446">
    <property type="protein sequence ID" value="KFK40446"/>
    <property type="gene ID" value="AALP_AA3G374200"/>
</dbReference>
<dbReference type="AlphaFoldDB" id="A0A087HE94"/>
<organism evidence="1 2">
    <name type="scientific">Arabis alpina</name>
    <name type="common">Alpine rock-cress</name>
    <dbReference type="NCBI Taxonomy" id="50452"/>
    <lineage>
        <taxon>Eukaryota</taxon>
        <taxon>Viridiplantae</taxon>
        <taxon>Streptophyta</taxon>
        <taxon>Embryophyta</taxon>
        <taxon>Tracheophyta</taxon>
        <taxon>Spermatophyta</taxon>
        <taxon>Magnoliopsida</taxon>
        <taxon>eudicotyledons</taxon>
        <taxon>Gunneridae</taxon>
        <taxon>Pentapetalae</taxon>
        <taxon>rosids</taxon>
        <taxon>malvids</taxon>
        <taxon>Brassicales</taxon>
        <taxon>Brassicaceae</taxon>
        <taxon>Arabideae</taxon>
        <taxon>Arabis</taxon>
    </lineage>
</organism>
<dbReference type="Proteomes" id="UP000029120">
    <property type="component" value="Chromosome 3"/>
</dbReference>
<name>A0A087HE94_ARAAL</name>
<sequence length="42" mass="5082">MGAFEDKVKMRALELKHLFKKSIKVVERSCKKGWFKVKNMRR</sequence>
<reference evidence="2" key="1">
    <citation type="journal article" date="2015" name="Nat. Plants">
        <title>Genome expansion of Arabis alpina linked with retrotransposition and reduced symmetric DNA methylation.</title>
        <authorList>
            <person name="Willing E.M."/>
            <person name="Rawat V."/>
            <person name="Mandakova T."/>
            <person name="Maumus F."/>
            <person name="James G.V."/>
            <person name="Nordstroem K.J."/>
            <person name="Becker C."/>
            <person name="Warthmann N."/>
            <person name="Chica C."/>
            <person name="Szarzynska B."/>
            <person name="Zytnicki M."/>
            <person name="Albani M.C."/>
            <person name="Kiefer C."/>
            <person name="Bergonzi S."/>
            <person name="Castaings L."/>
            <person name="Mateos J.L."/>
            <person name="Berns M.C."/>
            <person name="Bujdoso N."/>
            <person name="Piofczyk T."/>
            <person name="de Lorenzo L."/>
            <person name="Barrero-Sicilia C."/>
            <person name="Mateos I."/>
            <person name="Piednoel M."/>
            <person name="Hagmann J."/>
            <person name="Chen-Min-Tao R."/>
            <person name="Iglesias-Fernandez R."/>
            <person name="Schuster S.C."/>
            <person name="Alonso-Blanco C."/>
            <person name="Roudier F."/>
            <person name="Carbonero P."/>
            <person name="Paz-Ares J."/>
            <person name="Davis S.J."/>
            <person name="Pecinka A."/>
            <person name="Quesneville H."/>
            <person name="Colot V."/>
            <person name="Lysak M.A."/>
            <person name="Weigel D."/>
            <person name="Coupland G."/>
            <person name="Schneeberger K."/>
        </authorList>
    </citation>
    <scope>NUCLEOTIDE SEQUENCE [LARGE SCALE GENOMIC DNA]</scope>
    <source>
        <strain evidence="2">cv. Pajares</strain>
    </source>
</reference>
<dbReference type="EMBL" id="CM002871">
    <property type="protein sequence ID" value="KFK40446.1"/>
    <property type="molecule type" value="Genomic_DNA"/>
</dbReference>
<protein>
    <submittedName>
        <fullName evidence="1">Uncharacterized protein</fullName>
    </submittedName>
</protein>
<gene>
    <name evidence="1" type="ordered locus">AALP_Aa3g374200</name>
</gene>
<evidence type="ECO:0000313" key="1">
    <source>
        <dbReference type="EMBL" id="KFK40446.1"/>
    </source>
</evidence>
<proteinExistence type="predicted"/>